<dbReference type="InterPro" id="IPR018062">
    <property type="entry name" value="HTH_AraC-typ_CS"/>
</dbReference>
<dbReference type="CDD" id="cd06124">
    <property type="entry name" value="cupin_NimR-like_N"/>
    <property type="match status" value="1"/>
</dbReference>
<dbReference type="GO" id="GO:0043565">
    <property type="term" value="F:sequence-specific DNA binding"/>
    <property type="evidence" value="ECO:0007669"/>
    <property type="project" value="InterPro"/>
</dbReference>
<evidence type="ECO:0000313" key="5">
    <source>
        <dbReference type="EMBL" id="RBM83865.1"/>
    </source>
</evidence>
<dbReference type="PANTHER" id="PTHR11019:SF159">
    <property type="entry name" value="TRANSCRIPTIONAL REGULATOR-RELATED"/>
    <property type="match status" value="1"/>
</dbReference>
<dbReference type="RefSeq" id="WP_113621950.1">
    <property type="nucleotide sequence ID" value="NZ_CAWQJG010000012.1"/>
</dbReference>
<evidence type="ECO:0000256" key="1">
    <source>
        <dbReference type="ARBA" id="ARBA00023015"/>
    </source>
</evidence>
<dbReference type="PROSITE" id="PS00041">
    <property type="entry name" value="HTH_ARAC_FAMILY_1"/>
    <property type="match status" value="1"/>
</dbReference>
<dbReference type="PROSITE" id="PS01124">
    <property type="entry name" value="HTH_ARAC_FAMILY_2"/>
    <property type="match status" value="1"/>
</dbReference>
<organism evidence="5 6">
    <name type="scientific">Vibrio paracholerae</name>
    <dbReference type="NCBI Taxonomy" id="650003"/>
    <lineage>
        <taxon>Bacteria</taxon>
        <taxon>Pseudomonadati</taxon>
        <taxon>Pseudomonadota</taxon>
        <taxon>Gammaproteobacteria</taxon>
        <taxon>Vibrionales</taxon>
        <taxon>Vibrionaceae</taxon>
        <taxon>Vibrio</taxon>
    </lineage>
</organism>
<dbReference type="InterPro" id="IPR003313">
    <property type="entry name" value="AraC-bd"/>
</dbReference>
<evidence type="ECO:0000313" key="6">
    <source>
        <dbReference type="Proteomes" id="UP000252427"/>
    </source>
</evidence>
<dbReference type="EMBL" id="QKKS01000002">
    <property type="protein sequence ID" value="RBM83865.1"/>
    <property type="molecule type" value="Genomic_DNA"/>
</dbReference>
<sequence>MAIIDQQTSFDPDRLPACVVGIAADIGNHDSGLHQHQKGQLLFAPQGCIRFALDDSICILPPTKAVWIPAGTRHRAIMTNVVAYRSIYFDCHAFKCPDHITMIEVNALLKALIDKMALWSWDTPQESMNNTTTLFWEEFYAAQRQTFHLPLPTNRRFKVFRKQLMQATFFAPDLVSLANSVGASSKTVTRLFKAETGMSYQEWKQQWRLLKAIELLSKETPVNQVSDWLGFSSDSAFIAFFKKQTGQTPLSFIKNKALAD</sequence>
<evidence type="ECO:0000256" key="2">
    <source>
        <dbReference type="ARBA" id="ARBA00023125"/>
    </source>
</evidence>
<feature type="domain" description="HTH araC/xylS-type" evidence="4">
    <location>
        <begin position="154"/>
        <end position="255"/>
    </location>
</feature>
<accession>A0AAX1QVF0</accession>
<dbReference type="SUPFAM" id="SSF51182">
    <property type="entry name" value="RmlC-like cupins"/>
    <property type="match status" value="1"/>
</dbReference>
<dbReference type="InterPro" id="IPR011051">
    <property type="entry name" value="RmlC_Cupin_sf"/>
</dbReference>
<comment type="caution">
    <text evidence="5">The sequence shown here is derived from an EMBL/GenBank/DDBJ whole genome shotgun (WGS) entry which is preliminary data.</text>
</comment>
<evidence type="ECO:0000256" key="3">
    <source>
        <dbReference type="ARBA" id="ARBA00023163"/>
    </source>
</evidence>
<dbReference type="InterPro" id="IPR009057">
    <property type="entry name" value="Homeodomain-like_sf"/>
</dbReference>
<gene>
    <name evidence="5" type="ORF">DLR70_04670</name>
</gene>
<dbReference type="Gene3D" id="1.10.10.60">
    <property type="entry name" value="Homeodomain-like"/>
    <property type="match status" value="2"/>
</dbReference>
<dbReference type="InterPro" id="IPR018060">
    <property type="entry name" value="HTH_AraC"/>
</dbReference>
<dbReference type="SMART" id="SM00342">
    <property type="entry name" value="HTH_ARAC"/>
    <property type="match status" value="1"/>
</dbReference>
<dbReference type="GO" id="GO:0003700">
    <property type="term" value="F:DNA-binding transcription factor activity"/>
    <property type="evidence" value="ECO:0007669"/>
    <property type="project" value="InterPro"/>
</dbReference>
<evidence type="ECO:0000259" key="4">
    <source>
        <dbReference type="PROSITE" id="PS01124"/>
    </source>
</evidence>
<protein>
    <submittedName>
        <fullName evidence="5">AraC family transcriptional regulator</fullName>
    </submittedName>
</protein>
<reference evidence="5 6" key="1">
    <citation type="submission" date="2018-06" db="EMBL/GenBank/DDBJ databases">
        <title>Draft genome sequences of nine Vibrio sp. clinical isolates from across the United States representing the closest known relative of Vibrio cholerae.</title>
        <authorList>
            <person name="Islam M.T."/>
            <person name="Liang K."/>
            <person name="Im M.S."/>
            <person name="Winkjer J."/>
            <person name="Busby S."/>
            <person name="Batra D."/>
            <person name="Rowe L."/>
            <person name="Tarr C.L."/>
            <person name="Boucher Y."/>
        </authorList>
    </citation>
    <scope>NUCLEOTIDE SEQUENCE [LARGE SCALE GENOMIC DNA]</scope>
    <source>
        <strain evidence="5 6">2016V-1114</strain>
    </source>
</reference>
<dbReference type="InterPro" id="IPR014710">
    <property type="entry name" value="RmlC-like_jellyroll"/>
</dbReference>
<keyword evidence="3" id="KW-0804">Transcription</keyword>
<dbReference type="AlphaFoldDB" id="A0AAX1QVF0"/>
<dbReference type="Pfam" id="PF12833">
    <property type="entry name" value="HTH_18"/>
    <property type="match status" value="1"/>
</dbReference>
<dbReference type="SUPFAM" id="SSF46689">
    <property type="entry name" value="Homeodomain-like"/>
    <property type="match status" value="1"/>
</dbReference>
<dbReference type="Pfam" id="PF02311">
    <property type="entry name" value="AraC_binding"/>
    <property type="match status" value="1"/>
</dbReference>
<keyword evidence="2" id="KW-0238">DNA-binding</keyword>
<name>A0AAX1QVF0_9VIBR</name>
<dbReference type="PANTHER" id="PTHR11019">
    <property type="entry name" value="HTH-TYPE TRANSCRIPTIONAL REGULATOR NIMR"/>
    <property type="match status" value="1"/>
</dbReference>
<proteinExistence type="predicted"/>
<keyword evidence="1" id="KW-0805">Transcription regulation</keyword>
<dbReference type="Proteomes" id="UP000252427">
    <property type="component" value="Unassembled WGS sequence"/>
</dbReference>
<dbReference type="Gene3D" id="2.60.120.10">
    <property type="entry name" value="Jelly Rolls"/>
    <property type="match status" value="1"/>
</dbReference>